<dbReference type="EMBL" id="JAEUBF010001534">
    <property type="protein sequence ID" value="KAH3663479.1"/>
    <property type="molecule type" value="Genomic_DNA"/>
</dbReference>
<evidence type="ECO:0000313" key="2">
    <source>
        <dbReference type="Proteomes" id="UP000769528"/>
    </source>
</evidence>
<keyword evidence="2" id="KW-1185">Reference proteome</keyword>
<organism evidence="1 2">
    <name type="scientific">Wickerhamomyces mucosus</name>
    <dbReference type="NCBI Taxonomy" id="1378264"/>
    <lineage>
        <taxon>Eukaryota</taxon>
        <taxon>Fungi</taxon>
        <taxon>Dikarya</taxon>
        <taxon>Ascomycota</taxon>
        <taxon>Saccharomycotina</taxon>
        <taxon>Saccharomycetes</taxon>
        <taxon>Phaffomycetales</taxon>
        <taxon>Wickerhamomycetaceae</taxon>
        <taxon>Wickerhamomyces</taxon>
    </lineage>
</organism>
<sequence>MKTSIGLPSVNVLPLLPVVLFKFRAILSSISETALLESILLPKIKNGTLDNSSIANKASNSAFDSSNLWGSAASTKKTIPLTSGK</sequence>
<name>A0A9P8P2H3_9ASCO</name>
<accession>A0A9P8P2H3</accession>
<reference evidence="1" key="2">
    <citation type="submission" date="2021-01" db="EMBL/GenBank/DDBJ databases">
        <authorList>
            <person name="Schikora-Tamarit M.A."/>
        </authorList>
    </citation>
    <scope>NUCLEOTIDE SEQUENCE</scope>
    <source>
        <strain evidence="1">CBS6341</strain>
    </source>
</reference>
<dbReference type="Proteomes" id="UP000769528">
    <property type="component" value="Unassembled WGS sequence"/>
</dbReference>
<reference evidence="1" key="1">
    <citation type="journal article" date="2021" name="Open Biol.">
        <title>Shared evolutionary footprints suggest mitochondrial oxidative damage underlies multiple complex I losses in fungi.</title>
        <authorList>
            <person name="Schikora-Tamarit M.A."/>
            <person name="Marcet-Houben M."/>
            <person name="Nosek J."/>
            <person name="Gabaldon T."/>
        </authorList>
    </citation>
    <scope>NUCLEOTIDE SEQUENCE</scope>
    <source>
        <strain evidence="1">CBS6341</strain>
    </source>
</reference>
<protein>
    <submittedName>
        <fullName evidence="1">Uncharacterized protein</fullName>
    </submittedName>
</protein>
<comment type="caution">
    <text evidence="1">The sequence shown here is derived from an EMBL/GenBank/DDBJ whole genome shotgun (WGS) entry which is preliminary data.</text>
</comment>
<evidence type="ECO:0000313" key="1">
    <source>
        <dbReference type="EMBL" id="KAH3663479.1"/>
    </source>
</evidence>
<dbReference type="AlphaFoldDB" id="A0A9P8P2H3"/>
<gene>
    <name evidence="1" type="ORF">WICMUC_005918</name>
</gene>
<proteinExistence type="predicted"/>